<dbReference type="EMBL" id="CAJPEV010001292">
    <property type="protein sequence ID" value="CAG0891882.1"/>
    <property type="molecule type" value="Genomic_DNA"/>
</dbReference>
<evidence type="ECO:0000256" key="1">
    <source>
        <dbReference type="SAM" id="MobiDB-lite"/>
    </source>
</evidence>
<feature type="region of interest" description="Disordered" evidence="1">
    <location>
        <begin position="141"/>
        <end position="166"/>
    </location>
</feature>
<reference evidence="2" key="1">
    <citation type="submission" date="2020-11" db="EMBL/GenBank/DDBJ databases">
        <authorList>
            <person name="Tran Van P."/>
        </authorList>
    </citation>
    <scope>NUCLEOTIDE SEQUENCE</scope>
</reference>
<accession>A0A7R8XGP1</accession>
<evidence type="ECO:0000313" key="3">
    <source>
        <dbReference type="Proteomes" id="UP000677054"/>
    </source>
</evidence>
<proteinExistence type="predicted"/>
<organism evidence="2">
    <name type="scientific">Darwinula stevensoni</name>
    <dbReference type="NCBI Taxonomy" id="69355"/>
    <lineage>
        <taxon>Eukaryota</taxon>
        <taxon>Metazoa</taxon>
        <taxon>Ecdysozoa</taxon>
        <taxon>Arthropoda</taxon>
        <taxon>Crustacea</taxon>
        <taxon>Oligostraca</taxon>
        <taxon>Ostracoda</taxon>
        <taxon>Podocopa</taxon>
        <taxon>Podocopida</taxon>
        <taxon>Darwinulocopina</taxon>
        <taxon>Darwinuloidea</taxon>
        <taxon>Darwinulidae</taxon>
        <taxon>Darwinula</taxon>
    </lineage>
</organism>
<evidence type="ECO:0000313" key="2">
    <source>
        <dbReference type="EMBL" id="CAD7246973.1"/>
    </source>
</evidence>
<protein>
    <submittedName>
        <fullName evidence="2">Uncharacterized protein</fullName>
    </submittedName>
</protein>
<sequence>MASRSKMKMTFVLLYSYLHRSLHQHISGSAGEERFLGPCLHHPKVSDSSNCPGAKGAHEPFPFSSHRSLSLAEQHHSVGLAADLTEEWRRSHPLPDTSHLFELIFVLSFKFVEGSRDGEGSPGPETSSYFSSPASKKLYNQVMEEDFNPPLEDSSMKTSPSRKVLQ</sequence>
<dbReference type="Proteomes" id="UP000677054">
    <property type="component" value="Unassembled WGS sequence"/>
</dbReference>
<feature type="compositionally biased region" description="Polar residues" evidence="1">
    <location>
        <begin position="156"/>
        <end position="166"/>
    </location>
</feature>
<dbReference type="EMBL" id="LR900809">
    <property type="protein sequence ID" value="CAD7246973.1"/>
    <property type="molecule type" value="Genomic_DNA"/>
</dbReference>
<name>A0A7R8XGP1_9CRUS</name>
<gene>
    <name evidence="2" type="ORF">DSTB1V02_LOCUS6815</name>
</gene>
<dbReference type="AlphaFoldDB" id="A0A7R8XGP1"/>
<keyword evidence="3" id="KW-1185">Reference proteome</keyword>